<dbReference type="Proteomes" id="UP000009168">
    <property type="component" value="Unassembled WGS sequence"/>
</dbReference>
<dbReference type="FunFam" id="4.10.1000.10:FF:000001">
    <property type="entry name" value="zinc finger CCCH domain-containing protein 15-like"/>
    <property type="match status" value="1"/>
</dbReference>
<feature type="compositionally biased region" description="Polar residues" evidence="6">
    <location>
        <begin position="114"/>
        <end position="124"/>
    </location>
</feature>
<dbReference type="Pfam" id="PF00642">
    <property type="entry name" value="zf-CCCH"/>
    <property type="match status" value="2"/>
</dbReference>
<evidence type="ECO:0000256" key="4">
    <source>
        <dbReference type="ARBA" id="ARBA00022833"/>
    </source>
</evidence>
<organism evidence="8 9">
    <name type="scientific">Tetrahymena thermophila (strain SB210)</name>
    <dbReference type="NCBI Taxonomy" id="312017"/>
    <lineage>
        <taxon>Eukaryota</taxon>
        <taxon>Sar</taxon>
        <taxon>Alveolata</taxon>
        <taxon>Ciliophora</taxon>
        <taxon>Intramacronucleata</taxon>
        <taxon>Oligohymenophorea</taxon>
        <taxon>Hymenostomatida</taxon>
        <taxon>Tetrahymenina</taxon>
        <taxon>Tetrahymenidae</taxon>
        <taxon>Tetrahymena</taxon>
    </lineage>
</organism>
<dbReference type="InParanoid" id="I7MDZ6"/>
<protein>
    <submittedName>
        <fullName evidence="8">Zinc finger C-x8-C-x5-C-x3-H type protein</fullName>
    </submittedName>
</protein>
<keyword evidence="1 5" id="KW-0479">Metal-binding</keyword>
<feature type="zinc finger region" description="C3H1-type" evidence="5">
    <location>
        <begin position="171"/>
        <end position="199"/>
    </location>
</feature>
<dbReference type="AlphaFoldDB" id="I7MDZ6"/>
<dbReference type="PANTHER" id="PTHR12547">
    <property type="entry name" value="CCCH ZINC FINGER/TIS11-RELATED"/>
    <property type="match status" value="1"/>
</dbReference>
<keyword evidence="4 5" id="KW-0862">Zinc</keyword>
<dbReference type="STRING" id="312017.I7MDZ6"/>
<dbReference type="PROSITE" id="PS50103">
    <property type="entry name" value="ZF_C3H1"/>
    <property type="match status" value="2"/>
</dbReference>
<dbReference type="InterPro" id="IPR000571">
    <property type="entry name" value="Znf_CCCH"/>
</dbReference>
<gene>
    <name evidence="8" type="ORF">TTHERM_00398090</name>
</gene>
<dbReference type="InterPro" id="IPR045877">
    <property type="entry name" value="ZFP36-like"/>
</dbReference>
<keyword evidence="9" id="KW-1185">Reference proteome</keyword>
<dbReference type="PANTHER" id="PTHR12547:SF18">
    <property type="entry name" value="PROTEIN TIS11"/>
    <property type="match status" value="1"/>
</dbReference>
<reference evidence="9" key="1">
    <citation type="journal article" date="2006" name="PLoS Biol.">
        <title>Macronuclear genome sequence of the ciliate Tetrahymena thermophila, a model eukaryote.</title>
        <authorList>
            <person name="Eisen J.A."/>
            <person name="Coyne R.S."/>
            <person name="Wu M."/>
            <person name="Wu D."/>
            <person name="Thiagarajan M."/>
            <person name="Wortman J.R."/>
            <person name="Badger J.H."/>
            <person name="Ren Q."/>
            <person name="Amedeo P."/>
            <person name="Jones K.M."/>
            <person name="Tallon L.J."/>
            <person name="Delcher A.L."/>
            <person name="Salzberg S.L."/>
            <person name="Silva J.C."/>
            <person name="Haas B.J."/>
            <person name="Majoros W.H."/>
            <person name="Farzad M."/>
            <person name="Carlton J.M."/>
            <person name="Smith R.K. Jr."/>
            <person name="Garg J."/>
            <person name="Pearlman R.E."/>
            <person name="Karrer K.M."/>
            <person name="Sun L."/>
            <person name="Manning G."/>
            <person name="Elde N.C."/>
            <person name="Turkewitz A.P."/>
            <person name="Asai D.J."/>
            <person name="Wilkes D.E."/>
            <person name="Wang Y."/>
            <person name="Cai H."/>
            <person name="Collins K."/>
            <person name="Stewart B.A."/>
            <person name="Lee S.R."/>
            <person name="Wilamowska K."/>
            <person name="Weinberg Z."/>
            <person name="Ruzzo W.L."/>
            <person name="Wloga D."/>
            <person name="Gaertig J."/>
            <person name="Frankel J."/>
            <person name="Tsao C.-C."/>
            <person name="Gorovsky M.A."/>
            <person name="Keeling P.J."/>
            <person name="Waller R.F."/>
            <person name="Patron N.J."/>
            <person name="Cherry J.M."/>
            <person name="Stover N.A."/>
            <person name="Krieger C.J."/>
            <person name="del Toro C."/>
            <person name="Ryder H.F."/>
            <person name="Williamson S.C."/>
            <person name="Barbeau R.A."/>
            <person name="Hamilton E.P."/>
            <person name="Orias E."/>
        </authorList>
    </citation>
    <scope>NUCLEOTIDE SEQUENCE [LARGE SCALE GENOMIC DNA]</scope>
    <source>
        <strain evidence="9">SB210</strain>
    </source>
</reference>
<dbReference type="GeneID" id="7825399"/>
<dbReference type="Gene3D" id="4.10.1000.10">
    <property type="entry name" value="Zinc finger, CCCH-type"/>
    <property type="match status" value="2"/>
</dbReference>
<evidence type="ECO:0000256" key="6">
    <source>
        <dbReference type="SAM" id="MobiDB-lite"/>
    </source>
</evidence>
<evidence type="ECO:0000256" key="1">
    <source>
        <dbReference type="ARBA" id="ARBA00022723"/>
    </source>
</evidence>
<accession>I7MDZ6</accession>
<evidence type="ECO:0000256" key="3">
    <source>
        <dbReference type="ARBA" id="ARBA00022771"/>
    </source>
</evidence>
<dbReference type="GO" id="GO:0003729">
    <property type="term" value="F:mRNA binding"/>
    <property type="evidence" value="ECO:0007669"/>
    <property type="project" value="InterPro"/>
</dbReference>
<dbReference type="HOGENOM" id="CLU_1104627_0_0_1"/>
<dbReference type="RefSeq" id="XP_001013984.1">
    <property type="nucleotide sequence ID" value="XM_001013984.1"/>
</dbReference>
<dbReference type="OrthoDB" id="409924at2759"/>
<dbReference type="GO" id="GO:0008270">
    <property type="term" value="F:zinc ion binding"/>
    <property type="evidence" value="ECO:0007669"/>
    <property type="project" value="UniProtKB-KW"/>
</dbReference>
<sequence length="252" mass="29026">MIRNSGNFVEAYYYYENNNISTYSTSTIDSDDQTERRRMNSSPTLAAISGQYPLSYLQISEIQAKNALDSSASNYYNQQINISSLNNNCVNFTQNEIRNNNLQQSLKLDEGNDGQKSPDSNNGKKQTDQTKYKTELCNTFTITGHCDYGAKCRFAHGKDELQKKPSITNNNFRTKYCKAFHEKMYCPYGQRCHFLHDVRSLIQIQSKKVYQKKLILDQSLMQKNTNQKLTSRLPIFNYICSSNNQFSCSTSK</sequence>
<dbReference type="KEGG" id="tet:TTHERM_00398090"/>
<keyword evidence="2" id="KW-0677">Repeat</keyword>
<dbReference type="SMART" id="SM00356">
    <property type="entry name" value="ZnF_C3H1"/>
    <property type="match status" value="2"/>
</dbReference>
<feature type="region of interest" description="Disordered" evidence="6">
    <location>
        <begin position="107"/>
        <end position="128"/>
    </location>
</feature>
<dbReference type="EMBL" id="GG662719">
    <property type="protein sequence ID" value="EAR93739.1"/>
    <property type="molecule type" value="Genomic_DNA"/>
</dbReference>
<name>I7MDZ6_TETTS</name>
<evidence type="ECO:0000256" key="5">
    <source>
        <dbReference type="PROSITE-ProRule" id="PRU00723"/>
    </source>
</evidence>
<feature type="domain" description="C3H1-type" evidence="7">
    <location>
        <begin position="131"/>
        <end position="159"/>
    </location>
</feature>
<proteinExistence type="predicted"/>
<evidence type="ECO:0000313" key="9">
    <source>
        <dbReference type="Proteomes" id="UP000009168"/>
    </source>
</evidence>
<feature type="domain" description="C3H1-type" evidence="7">
    <location>
        <begin position="171"/>
        <end position="199"/>
    </location>
</feature>
<evidence type="ECO:0000256" key="2">
    <source>
        <dbReference type="ARBA" id="ARBA00022737"/>
    </source>
</evidence>
<evidence type="ECO:0000259" key="7">
    <source>
        <dbReference type="PROSITE" id="PS50103"/>
    </source>
</evidence>
<feature type="zinc finger region" description="C3H1-type" evidence="5">
    <location>
        <begin position="131"/>
        <end position="159"/>
    </location>
</feature>
<dbReference type="SUPFAM" id="SSF90229">
    <property type="entry name" value="CCCH zinc finger"/>
    <property type="match status" value="2"/>
</dbReference>
<dbReference type="InterPro" id="IPR036855">
    <property type="entry name" value="Znf_CCCH_sf"/>
</dbReference>
<keyword evidence="3 5" id="KW-0863">Zinc-finger</keyword>
<evidence type="ECO:0000313" key="8">
    <source>
        <dbReference type="EMBL" id="EAR93739.1"/>
    </source>
</evidence>
<dbReference type="eggNOG" id="KOG1677">
    <property type="taxonomic scope" value="Eukaryota"/>
</dbReference>